<proteinExistence type="predicted"/>
<name>A0A392Q8U9_9FABA</name>
<dbReference type="PANTHER" id="PTHR11439:SF511">
    <property type="match status" value="1"/>
</dbReference>
<dbReference type="Proteomes" id="UP000265520">
    <property type="component" value="Unassembled WGS sequence"/>
</dbReference>
<organism evidence="1 2">
    <name type="scientific">Trifolium medium</name>
    <dbReference type="NCBI Taxonomy" id="97028"/>
    <lineage>
        <taxon>Eukaryota</taxon>
        <taxon>Viridiplantae</taxon>
        <taxon>Streptophyta</taxon>
        <taxon>Embryophyta</taxon>
        <taxon>Tracheophyta</taxon>
        <taxon>Spermatophyta</taxon>
        <taxon>Magnoliopsida</taxon>
        <taxon>eudicotyledons</taxon>
        <taxon>Gunneridae</taxon>
        <taxon>Pentapetalae</taxon>
        <taxon>rosids</taxon>
        <taxon>fabids</taxon>
        <taxon>Fabales</taxon>
        <taxon>Fabaceae</taxon>
        <taxon>Papilionoideae</taxon>
        <taxon>50 kb inversion clade</taxon>
        <taxon>NPAAA clade</taxon>
        <taxon>Hologalegina</taxon>
        <taxon>IRL clade</taxon>
        <taxon>Trifolieae</taxon>
        <taxon>Trifolium</taxon>
    </lineage>
</organism>
<dbReference type="CDD" id="cd09272">
    <property type="entry name" value="RNase_HI_RT_Ty1"/>
    <property type="match status" value="1"/>
</dbReference>
<evidence type="ECO:0000313" key="1">
    <source>
        <dbReference type="EMBL" id="MCI20823.1"/>
    </source>
</evidence>
<accession>A0A392Q8U9</accession>
<sequence>WASRPLTRRSVNGLIVQLDDSPISWKTKKQRTVSRSSVEAEYRSMATTTCESGGCS</sequence>
<reference evidence="1 2" key="1">
    <citation type="journal article" date="2018" name="Front. Plant Sci.">
        <title>Red Clover (Trifolium pratense) and Zigzag Clover (T. medium) - A Picture of Genomic Similarities and Differences.</title>
        <authorList>
            <person name="Dluhosova J."/>
            <person name="Istvanek J."/>
            <person name="Nedelnik J."/>
            <person name="Repkova J."/>
        </authorList>
    </citation>
    <scope>NUCLEOTIDE SEQUENCE [LARGE SCALE GENOMIC DNA]</scope>
    <source>
        <strain evidence="2">cv. 10/8</strain>
        <tissue evidence="1">Leaf</tissue>
    </source>
</reference>
<comment type="caution">
    <text evidence="1">The sequence shown here is derived from an EMBL/GenBank/DDBJ whole genome shotgun (WGS) entry which is preliminary data.</text>
</comment>
<protein>
    <submittedName>
        <fullName evidence="1">Uncharacterized protein</fullName>
    </submittedName>
</protein>
<dbReference type="AlphaFoldDB" id="A0A392Q8U9"/>
<dbReference type="EMBL" id="LXQA010121854">
    <property type="protein sequence ID" value="MCI20823.1"/>
    <property type="molecule type" value="Genomic_DNA"/>
</dbReference>
<evidence type="ECO:0000313" key="2">
    <source>
        <dbReference type="Proteomes" id="UP000265520"/>
    </source>
</evidence>
<dbReference type="PANTHER" id="PTHR11439">
    <property type="entry name" value="GAG-POL-RELATED RETROTRANSPOSON"/>
    <property type="match status" value="1"/>
</dbReference>
<keyword evidence="2" id="KW-1185">Reference proteome</keyword>
<feature type="non-terminal residue" evidence="1">
    <location>
        <position position="1"/>
    </location>
</feature>